<name>A0A6I3KTM2_9NOCA</name>
<accession>A0A6I3KTM2</accession>
<evidence type="ECO:0000259" key="2">
    <source>
        <dbReference type="Pfam" id="PF23275"/>
    </source>
</evidence>
<evidence type="ECO:0000313" key="3">
    <source>
        <dbReference type="EMBL" id="MTE12386.1"/>
    </source>
</evidence>
<organism evidence="3 4">
    <name type="scientific">Nocardia aurantiaca</name>
    <dbReference type="NCBI Taxonomy" id="2675850"/>
    <lineage>
        <taxon>Bacteria</taxon>
        <taxon>Bacillati</taxon>
        <taxon>Actinomycetota</taxon>
        <taxon>Actinomycetes</taxon>
        <taxon>Mycobacteriales</taxon>
        <taxon>Nocardiaceae</taxon>
        <taxon>Nocardia</taxon>
    </lineage>
</organism>
<dbReference type="InterPro" id="IPR057037">
    <property type="entry name" value="TPR_rep_actino"/>
</dbReference>
<gene>
    <name evidence="3" type="ORF">GLP40_06255</name>
</gene>
<dbReference type="EMBL" id="WMBB01000003">
    <property type="protein sequence ID" value="MTE12386.1"/>
    <property type="molecule type" value="Genomic_DNA"/>
</dbReference>
<feature type="region of interest" description="Disordered" evidence="1">
    <location>
        <begin position="1"/>
        <end position="37"/>
    </location>
</feature>
<keyword evidence="4" id="KW-1185">Reference proteome</keyword>
<evidence type="ECO:0000256" key="1">
    <source>
        <dbReference type="SAM" id="MobiDB-lite"/>
    </source>
</evidence>
<sequence length="475" mass="50031">MRSESRSPSDETTGSAERRSRTRPSRASTPSSYTTGIGIEIPRLDDFKALNDLLGKGNSALAQGTDIDRGLLKQGAEIAGTKAGFIPNNSTDTPNSVANMLLSRAGTDNVAVNDFLTGGPTQPDGTHHMDVTVTPGGKYDVGSHIADVINHDWKGQDSGVSTVIRTAGEFATEPNASLRDLSGGSTRALANYVGAHGDDLLHINTLAGPKELGVANPGMTQALAATLTPYIPDMVGVNSALLHTGGFGGGTDPDAVKNIFAVIDSDKTAATQFNSSAYAAVSQLNQQFGTGGGKDYQLATWAGNIDASARDGMQSEFRARGLQQANDLKAEQAIFDSLKDGTAFSVKQIPLIGNAVELEVKMTSPEVKAWLLGSVPDLHETVDLSANANPGQRFYNILQGMALTPGSENLRSDPNIGQYFNPSTGELKSLEEIAGNAPSTTLTEFEAAMRRFQPNLANYDASWTNAHGKDGLPHK</sequence>
<protein>
    <recommendedName>
        <fullName evidence="2">TPR repeat domain-containing protein</fullName>
    </recommendedName>
</protein>
<dbReference type="AlphaFoldDB" id="A0A6I3KTM2"/>
<dbReference type="Proteomes" id="UP000432464">
    <property type="component" value="Unassembled WGS sequence"/>
</dbReference>
<reference evidence="3 4" key="1">
    <citation type="submission" date="2019-11" db="EMBL/GenBank/DDBJ databases">
        <title>Nocardia sp. nov. CT2-14 isolated from soil.</title>
        <authorList>
            <person name="Kanchanasin P."/>
            <person name="Tanasupawat S."/>
            <person name="Yuki M."/>
            <person name="Kudo T."/>
        </authorList>
    </citation>
    <scope>NUCLEOTIDE SEQUENCE [LARGE SCALE GENOMIC DNA]</scope>
    <source>
        <strain evidence="3 4">CT2-14</strain>
    </source>
</reference>
<evidence type="ECO:0000313" key="4">
    <source>
        <dbReference type="Proteomes" id="UP000432464"/>
    </source>
</evidence>
<proteinExistence type="predicted"/>
<dbReference type="RefSeq" id="WP_154786924.1">
    <property type="nucleotide sequence ID" value="NZ_WMBB01000003.1"/>
</dbReference>
<feature type="domain" description="TPR repeat" evidence="2">
    <location>
        <begin position="34"/>
        <end position="164"/>
    </location>
</feature>
<dbReference type="Pfam" id="PF23275">
    <property type="entry name" value="TPR_23"/>
    <property type="match status" value="1"/>
</dbReference>
<comment type="caution">
    <text evidence="3">The sequence shown here is derived from an EMBL/GenBank/DDBJ whole genome shotgun (WGS) entry which is preliminary data.</text>
</comment>